<reference evidence="7 8" key="1">
    <citation type="submission" date="2016-06" db="EMBL/GenBank/DDBJ databases">
        <title>Genome sequence of Clostridium acetireducens DSM 10703.</title>
        <authorList>
            <person name="Poehlein A."/>
            <person name="Fluechter S."/>
            <person name="Duerre P."/>
            <person name="Daniel R."/>
        </authorList>
    </citation>
    <scope>NUCLEOTIDE SEQUENCE [LARGE SCALE GENOMIC DNA]</scope>
    <source>
        <strain evidence="7 8">DSM 10703</strain>
    </source>
</reference>
<dbReference type="PROSITE" id="PS50111">
    <property type="entry name" value="CHEMOTAXIS_TRANSDUC_2"/>
    <property type="match status" value="1"/>
</dbReference>
<feature type="transmembrane region" description="Helical" evidence="5">
    <location>
        <begin position="188"/>
        <end position="211"/>
    </location>
</feature>
<feature type="compositionally biased region" description="Low complexity" evidence="4">
    <location>
        <begin position="515"/>
        <end position="549"/>
    </location>
</feature>
<organism evidence="7 8">
    <name type="scientific">Clostridium acetireducens DSM 10703</name>
    <dbReference type="NCBI Taxonomy" id="1121290"/>
    <lineage>
        <taxon>Bacteria</taxon>
        <taxon>Bacillati</taxon>
        <taxon>Bacillota</taxon>
        <taxon>Clostridia</taxon>
        <taxon>Eubacteriales</taxon>
        <taxon>Clostridiaceae</taxon>
        <taxon>Clostridium</taxon>
    </lineage>
</organism>
<feature type="region of interest" description="Disordered" evidence="4">
    <location>
        <begin position="515"/>
        <end position="551"/>
    </location>
</feature>
<comment type="caution">
    <text evidence="7">The sequence shown here is derived from an EMBL/GenBank/DDBJ whole genome shotgun (WGS) entry which is preliminary data.</text>
</comment>
<dbReference type="GO" id="GO:0016020">
    <property type="term" value="C:membrane"/>
    <property type="evidence" value="ECO:0007669"/>
    <property type="project" value="InterPro"/>
</dbReference>
<evidence type="ECO:0000256" key="1">
    <source>
        <dbReference type="ARBA" id="ARBA00023224"/>
    </source>
</evidence>
<dbReference type="InterPro" id="IPR004089">
    <property type="entry name" value="MCPsignal_dom"/>
</dbReference>
<keyword evidence="5" id="KW-1133">Transmembrane helix</keyword>
<dbReference type="OrthoDB" id="369336at2"/>
<keyword evidence="5" id="KW-0472">Membrane</keyword>
<dbReference type="GO" id="GO:0004888">
    <property type="term" value="F:transmembrane signaling receptor activity"/>
    <property type="evidence" value="ECO:0007669"/>
    <property type="project" value="InterPro"/>
</dbReference>
<dbReference type="RefSeq" id="WP_070109916.1">
    <property type="nucleotide sequence ID" value="NZ_LZFO01000011.1"/>
</dbReference>
<feature type="transmembrane region" description="Helical" evidence="5">
    <location>
        <begin position="12"/>
        <end position="36"/>
    </location>
</feature>
<evidence type="ECO:0000313" key="7">
    <source>
        <dbReference type="EMBL" id="OFI06481.1"/>
    </source>
</evidence>
<evidence type="ECO:0000313" key="8">
    <source>
        <dbReference type="Proteomes" id="UP000175744"/>
    </source>
</evidence>
<evidence type="ECO:0000259" key="6">
    <source>
        <dbReference type="PROSITE" id="PS50111"/>
    </source>
</evidence>
<evidence type="ECO:0000256" key="2">
    <source>
        <dbReference type="ARBA" id="ARBA00029447"/>
    </source>
</evidence>
<keyword evidence="8" id="KW-1185">Reference proteome</keyword>
<dbReference type="PATRIC" id="fig|1121290.3.peg.977"/>
<dbReference type="SMART" id="SM00283">
    <property type="entry name" value="MA"/>
    <property type="match status" value="1"/>
</dbReference>
<dbReference type="PANTHER" id="PTHR32089">
    <property type="entry name" value="METHYL-ACCEPTING CHEMOTAXIS PROTEIN MCPB"/>
    <property type="match status" value="1"/>
</dbReference>
<dbReference type="Gene3D" id="1.10.287.950">
    <property type="entry name" value="Methyl-accepting chemotaxis protein"/>
    <property type="match status" value="1"/>
</dbReference>
<evidence type="ECO:0000256" key="3">
    <source>
        <dbReference type="PROSITE-ProRule" id="PRU00284"/>
    </source>
</evidence>
<comment type="similarity">
    <text evidence="2">Belongs to the methyl-accepting chemotaxis (MCP) protein family.</text>
</comment>
<proteinExistence type="inferred from homology"/>
<dbReference type="InterPro" id="IPR004090">
    <property type="entry name" value="Chemotax_Me-accpt_rcpt"/>
</dbReference>
<dbReference type="PANTHER" id="PTHR32089:SF112">
    <property type="entry name" value="LYSOZYME-LIKE PROTEIN-RELATED"/>
    <property type="match status" value="1"/>
</dbReference>
<keyword evidence="5" id="KW-0812">Transmembrane</keyword>
<dbReference type="Pfam" id="PF12729">
    <property type="entry name" value="4HB_MCP_1"/>
    <property type="match status" value="1"/>
</dbReference>
<dbReference type="PRINTS" id="PR00260">
    <property type="entry name" value="CHEMTRNSDUCR"/>
</dbReference>
<dbReference type="GO" id="GO:0007165">
    <property type="term" value="P:signal transduction"/>
    <property type="evidence" value="ECO:0007669"/>
    <property type="project" value="UniProtKB-KW"/>
</dbReference>
<feature type="domain" description="Methyl-accepting transducer" evidence="6">
    <location>
        <begin position="280"/>
        <end position="537"/>
    </location>
</feature>
<dbReference type="Pfam" id="PF00015">
    <property type="entry name" value="MCPsignal"/>
    <property type="match status" value="1"/>
</dbReference>
<evidence type="ECO:0000256" key="5">
    <source>
        <dbReference type="SAM" id="Phobius"/>
    </source>
</evidence>
<dbReference type="Proteomes" id="UP000175744">
    <property type="component" value="Unassembled WGS sequence"/>
</dbReference>
<dbReference type="EMBL" id="LZFO01000011">
    <property type="protein sequence ID" value="OFI06481.1"/>
    <property type="molecule type" value="Genomic_DNA"/>
</dbReference>
<dbReference type="AlphaFoldDB" id="A0A1E8EZD0"/>
<evidence type="ECO:0000256" key="4">
    <source>
        <dbReference type="SAM" id="MobiDB-lite"/>
    </source>
</evidence>
<protein>
    <submittedName>
        <fullName evidence="7">Methyl-accepting chemotaxis protein McpC</fullName>
    </submittedName>
</protein>
<dbReference type="InterPro" id="IPR024478">
    <property type="entry name" value="HlyB_4HB_MCP"/>
</dbReference>
<dbReference type="GO" id="GO:0006935">
    <property type="term" value="P:chemotaxis"/>
    <property type="evidence" value="ECO:0007669"/>
    <property type="project" value="InterPro"/>
</dbReference>
<dbReference type="SUPFAM" id="SSF58104">
    <property type="entry name" value="Methyl-accepting chemotaxis protein (MCP) signaling domain"/>
    <property type="match status" value="1"/>
</dbReference>
<gene>
    <name evidence="7" type="primary">mcpC_2</name>
    <name evidence="7" type="ORF">CLOACE_09810</name>
</gene>
<accession>A0A1E8EZD0</accession>
<name>A0A1E8EZD0_9CLOT</name>
<keyword evidence="1 3" id="KW-0807">Transducer</keyword>
<dbReference type="STRING" id="1121290.CLAOCE_09810"/>
<sequence>MLKKLKNLKITYSIVAIWAIAIISTLILGTIGYMSIKSINSNIEKMYDEELTQIEILGDINGEMGVMRNALTKVIDREHDEKNINIIKQSDKIIKENLAYLEKVNTDEGEKAAFQKLEENYRKYMEMSKEVIEKRAKSQTFDKKFIDEYSDLGTEISQGINNLVNINKKSAKELSDISKNKYVQSKRMFLIILIVLIAVVSILSLSMLSVIKNSIKDFLNLLKTISSGDFSLEIDKNNKNEFGVMKRELALTIEAIADILNSIKEKMNKINENSLSLSSVSEEMTSTSQEVSNAITGVAQGSSSQANELIEIINILNVFGQAIDNIVISVKDVDKNANNVNDKAKNSNKQLEYLMKSSNEIQQSFKDVCTKISNLGQSIKKINEITNLINSIAEQTNLLALNAAIEAARAGEAGKGFAVVADEIRKLAEQSKDSSGEISKMVNLISSETEEVVSKTNIVGNEFSNQQQIIDSSIDAFKEIINNIENILPLIAKVNKEVNNIDNQKNEIIGKVESTSAVSEENSASAEEISASSQEMNASSEEVANSASMLSTISSETLEEVNRFKL</sequence>